<reference evidence="4" key="1">
    <citation type="submission" date="2021-03" db="EMBL/GenBank/DDBJ databases">
        <authorList>
            <person name="Tran Van P."/>
        </authorList>
    </citation>
    <scope>NUCLEOTIDE SEQUENCE</scope>
</reference>
<sequence>MCVCEVTNFLQVWQCGGILEIIPCSHVGHVFRDKSPYTFPGGVSKIVLHNAARVAEVWMDEWREFYYLMNPVLPTLGDTQINVWMCGGNLEIATCSHVGHVFRKSTPYTFPGGTSKIVNHNNARLAEVWLDEWKEFYYSINPGARSVDVGNVSERKALRETLHCKSFRWYLENIYPESQMPLDYYYLGDVRNAETQNCLDTLGRKGGENLGMSYCHGLGGNQGAPVYSVADVDIPIASCTKPSLLRSSSLSAPTQGQNQDFLEKEGMQALSRDKLRIRLNDVFLLYLEKSGDFGMDFESPLCRCKGNINTTVCQVFAYTKRQQIMSDDNCLDASSQDGPVKLVRCHGMGGNQAWVYSNQVL</sequence>
<dbReference type="Proteomes" id="UP001153148">
    <property type="component" value="Unassembled WGS sequence"/>
</dbReference>
<gene>
    <name evidence="4" type="ORF">TPAB3V08_LOCUS5781</name>
</gene>
<dbReference type="SUPFAM" id="SSF53448">
    <property type="entry name" value="Nucleotide-diphospho-sugar transferases"/>
    <property type="match status" value="1"/>
</dbReference>
<evidence type="ECO:0000256" key="1">
    <source>
        <dbReference type="ARBA" id="ARBA00022734"/>
    </source>
</evidence>
<protein>
    <recommendedName>
        <fullName evidence="3">Ricin B lectin domain-containing protein</fullName>
    </recommendedName>
</protein>
<dbReference type="PROSITE" id="PS50231">
    <property type="entry name" value="RICIN_B_LECTIN"/>
    <property type="match status" value="1"/>
</dbReference>
<organism evidence="4 5">
    <name type="scientific">Timema podura</name>
    <name type="common">Walking stick</name>
    <dbReference type="NCBI Taxonomy" id="61482"/>
    <lineage>
        <taxon>Eukaryota</taxon>
        <taxon>Metazoa</taxon>
        <taxon>Ecdysozoa</taxon>
        <taxon>Arthropoda</taxon>
        <taxon>Hexapoda</taxon>
        <taxon>Insecta</taxon>
        <taxon>Pterygota</taxon>
        <taxon>Neoptera</taxon>
        <taxon>Polyneoptera</taxon>
        <taxon>Phasmatodea</taxon>
        <taxon>Timematodea</taxon>
        <taxon>Timematoidea</taxon>
        <taxon>Timematidae</taxon>
        <taxon>Timema</taxon>
    </lineage>
</organism>
<keyword evidence="2" id="KW-1015">Disulfide bond</keyword>
<evidence type="ECO:0000256" key="2">
    <source>
        <dbReference type="ARBA" id="ARBA00023157"/>
    </source>
</evidence>
<feature type="domain" description="Ricin B lectin" evidence="3">
    <location>
        <begin position="303"/>
        <end position="359"/>
    </location>
</feature>
<dbReference type="InterPro" id="IPR029044">
    <property type="entry name" value="Nucleotide-diphossugar_trans"/>
</dbReference>
<evidence type="ECO:0000313" key="5">
    <source>
        <dbReference type="Proteomes" id="UP001153148"/>
    </source>
</evidence>
<dbReference type="InterPro" id="IPR000772">
    <property type="entry name" value="Ricin_B_lectin"/>
</dbReference>
<name>A0ABN7NSL2_TIMPD</name>
<dbReference type="PANTHER" id="PTHR11675">
    <property type="entry name" value="N-ACETYLGALACTOSAMINYLTRANSFERASE"/>
    <property type="match status" value="1"/>
</dbReference>
<accession>A0ABN7NSL2</accession>
<dbReference type="SUPFAM" id="SSF50370">
    <property type="entry name" value="Ricin B-like lectins"/>
    <property type="match status" value="2"/>
</dbReference>
<dbReference type="Gene3D" id="3.90.550.10">
    <property type="entry name" value="Spore Coat Polysaccharide Biosynthesis Protein SpsA, Chain A"/>
    <property type="match status" value="2"/>
</dbReference>
<proteinExistence type="predicted"/>
<keyword evidence="1" id="KW-0430">Lectin</keyword>
<dbReference type="Gene3D" id="2.80.10.50">
    <property type="match status" value="2"/>
</dbReference>
<dbReference type="Pfam" id="PF00652">
    <property type="entry name" value="Ricin_B_lectin"/>
    <property type="match status" value="1"/>
</dbReference>
<dbReference type="PANTHER" id="PTHR11675:SF101">
    <property type="entry name" value="POLYPEPTIDE N-ACETYLGALACTOSAMINYLTRANSFERASE 5"/>
    <property type="match status" value="1"/>
</dbReference>
<comment type="caution">
    <text evidence="4">The sequence shown here is derived from an EMBL/GenBank/DDBJ whole genome shotgun (WGS) entry which is preliminary data.</text>
</comment>
<dbReference type="EMBL" id="CAJPIN010008035">
    <property type="protein sequence ID" value="CAG2058814.1"/>
    <property type="molecule type" value="Genomic_DNA"/>
</dbReference>
<evidence type="ECO:0000313" key="4">
    <source>
        <dbReference type="EMBL" id="CAG2058814.1"/>
    </source>
</evidence>
<dbReference type="InterPro" id="IPR035992">
    <property type="entry name" value="Ricin_B-like_lectins"/>
</dbReference>
<evidence type="ECO:0000259" key="3">
    <source>
        <dbReference type="Pfam" id="PF00652"/>
    </source>
</evidence>
<keyword evidence="5" id="KW-1185">Reference proteome</keyword>